<feature type="transmembrane region" description="Helical" evidence="1">
    <location>
        <begin position="97"/>
        <end position="117"/>
    </location>
</feature>
<keyword evidence="1" id="KW-0812">Transmembrane</keyword>
<sequence length="160" mass="18851">MEKKNFFGWIAKIILIYIMIILFLTITLNLLEVINNGLQNNGLKEVIVKANEVNWYLTHPNRYLITLSDKVVNFKINIIDELLLLINNKMNISQPNLYQILYSFIQLIVYLILYILINKNQKGHLIITTILYILLLMIFIQFNIIYAFICLVAVSRKLFN</sequence>
<organism evidence="2 3">
    <name type="scientific">Alteracholeplasma palmae (strain ATCC 49389 / J233)</name>
    <name type="common">Acholeplasma palmae</name>
    <dbReference type="NCBI Taxonomy" id="1318466"/>
    <lineage>
        <taxon>Bacteria</taxon>
        <taxon>Bacillati</taxon>
        <taxon>Mycoplasmatota</taxon>
        <taxon>Mollicutes</taxon>
        <taxon>Acholeplasmatales</taxon>
        <taxon>Acholeplasmataceae</taxon>
        <taxon>Acholeplasma</taxon>
    </lineage>
</organism>
<evidence type="ECO:0000313" key="2">
    <source>
        <dbReference type="EMBL" id="CCV64784.1"/>
    </source>
</evidence>
<reference evidence="2 3" key="1">
    <citation type="journal article" date="2013" name="J. Mol. Microbiol. Biotechnol.">
        <title>Analysis of the Complete Genomes of Acholeplasma brassicae , A. palmae and A. laidlawii and Their Comparison to the Obligate Parasites from ' Candidatus Phytoplasma'.</title>
        <authorList>
            <person name="Kube M."/>
            <person name="Siewert C."/>
            <person name="Migdoll A.M."/>
            <person name="Duduk B."/>
            <person name="Holz S."/>
            <person name="Rabus R."/>
            <person name="Seemuller E."/>
            <person name="Mitrovic J."/>
            <person name="Muller I."/>
            <person name="Buttner C."/>
            <person name="Reinhardt R."/>
        </authorList>
    </citation>
    <scope>NUCLEOTIDE SEQUENCE [LARGE SCALE GENOMIC DNA]</scope>
    <source>
        <strain evidence="2 3">J233</strain>
    </source>
</reference>
<feature type="transmembrane region" description="Helical" evidence="1">
    <location>
        <begin position="6"/>
        <end position="31"/>
    </location>
</feature>
<dbReference type="Proteomes" id="UP000032740">
    <property type="component" value="Chromosome"/>
</dbReference>
<dbReference type="EMBL" id="FO681347">
    <property type="protein sequence ID" value="CCV64784.1"/>
    <property type="molecule type" value="Genomic_DNA"/>
</dbReference>
<dbReference type="RefSeq" id="WP_030003668.1">
    <property type="nucleotide sequence ID" value="NC_022538.1"/>
</dbReference>
<dbReference type="HOGENOM" id="CLU_1648410_0_0_14"/>
<name>U4KLG7_ALTPJ</name>
<dbReference type="AlphaFoldDB" id="U4KLG7"/>
<accession>U4KLG7</accession>
<dbReference type="KEGG" id="apal:BN85412070"/>
<evidence type="ECO:0000256" key="1">
    <source>
        <dbReference type="SAM" id="Phobius"/>
    </source>
</evidence>
<evidence type="ECO:0000313" key="3">
    <source>
        <dbReference type="Proteomes" id="UP000032740"/>
    </source>
</evidence>
<gene>
    <name evidence="2" type="ORF">BN85412070</name>
</gene>
<keyword evidence="1" id="KW-0472">Membrane</keyword>
<keyword evidence="3" id="KW-1185">Reference proteome</keyword>
<dbReference type="STRING" id="1318466.BN85412070"/>
<keyword evidence="1" id="KW-1133">Transmembrane helix</keyword>
<feature type="transmembrane region" description="Helical" evidence="1">
    <location>
        <begin position="129"/>
        <end position="154"/>
    </location>
</feature>
<protein>
    <submittedName>
        <fullName evidence="2">Uncharacterized protein</fullName>
    </submittedName>
</protein>
<proteinExistence type="predicted"/>